<dbReference type="AlphaFoldDB" id="A0A202C5C4"/>
<proteinExistence type="predicted"/>
<accession>A0A202C5C4</accession>
<dbReference type="EMBL" id="MVAG01000101">
    <property type="protein sequence ID" value="OVE58815.1"/>
    <property type="molecule type" value="Genomic_DNA"/>
</dbReference>
<feature type="domain" description="Transposase Synechocystis PCC 6803" evidence="1">
    <location>
        <begin position="1"/>
        <end position="102"/>
    </location>
</feature>
<reference evidence="3" key="1">
    <citation type="submission" date="2017-02" db="EMBL/GenBank/DDBJ databases">
        <authorList>
            <person name="Tetz G."/>
            <person name="Tetz V."/>
        </authorList>
    </citation>
    <scope>NUCLEOTIDE SEQUENCE [LARGE SCALE GENOMIC DNA]</scope>
    <source>
        <strain evidence="3">VT16-26</strain>
    </source>
</reference>
<evidence type="ECO:0000313" key="2">
    <source>
        <dbReference type="EMBL" id="OVE58815.1"/>
    </source>
</evidence>
<organism evidence="2 3">
    <name type="scientific">Chryseobacterium mucoviscidosis</name>
    <dbReference type="NCBI Taxonomy" id="1945581"/>
    <lineage>
        <taxon>Bacteria</taxon>
        <taxon>Pseudomonadati</taxon>
        <taxon>Bacteroidota</taxon>
        <taxon>Flavobacteriia</taxon>
        <taxon>Flavobacteriales</taxon>
        <taxon>Weeksellaceae</taxon>
        <taxon>Chryseobacterium group</taxon>
        <taxon>Chryseobacterium</taxon>
    </lineage>
</organism>
<dbReference type="Pfam" id="PF01710">
    <property type="entry name" value="HTH_Tnp_IS630"/>
    <property type="match status" value="1"/>
</dbReference>
<name>A0A202C5C4_9FLAO</name>
<dbReference type="InterPro" id="IPR002622">
    <property type="entry name" value="Transposase_14"/>
</dbReference>
<evidence type="ECO:0000313" key="3">
    <source>
        <dbReference type="Proteomes" id="UP000196355"/>
    </source>
</evidence>
<comment type="caution">
    <text evidence="2">The sequence shown here is derived from an EMBL/GenBank/DDBJ whole genome shotgun (WGS) entry which is preliminary data.</text>
</comment>
<evidence type="ECO:0000259" key="1">
    <source>
        <dbReference type="Pfam" id="PF01710"/>
    </source>
</evidence>
<keyword evidence="3" id="KW-1185">Reference proteome</keyword>
<protein>
    <recommendedName>
        <fullName evidence="1">Transposase Synechocystis PCC 6803 domain-containing protein</fullName>
    </recommendedName>
</protein>
<dbReference type="RefSeq" id="WP_087708016.1">
    <property type="nucleotide sequence ID" value="NZ_MVAG01000101.1"/>
</dbReference>
<gene>
    <name evidence="2" type="ORF">B0E34_06585</name>
</gene>
<dbReference type="Proteomes" id="UP000196355">
    <property type="component" value="Unassembled WGS sequence"/>
</dbReference>
<sequence>MSYSLDFRKQVFKIKEQEKLTDQAVCKRFGISTRTFFRCKQNLIPVGKRNKPATKIDMEALKKHVEKFPDAYQYERAAFFGVSPNCILYALRRLNISVKKNTDSSQV</sequence>